<dbReference type="SMART" id="SM00822">
    <property type="entry name" value="PKS_KR"/>
    <property type="match status" value="1"/>
</dbReference>
<accession>A0A239GAZ8</accession>
<dbReference type="Proteomes" id="UP000198281">
    <property type="component" value="Unassembled WGS sequence"/>
</dbReference>
<dbReference type="InterPro" id="IPR036291">
    <property type="entry name" value="NAD(P)-bd_dom_sf"/>
</dbReference>
<dbReference type="PRINTS" id="PR00081">
    <property type="entry name" value="GDHRDH"/>
</dbReference>
<dbReference type="NCBIfam" id="NF005559">
    <property type="entry name" value="PRK07231.1"/>
    <property type="match status" value="1"/>
</dbReference>
<protein>
    <submittedName>
        <fullName evidence="4">NAD(P)-dependent dehydrogenase, short-chain alcohol dehydrogenase family</fullName>
    </submittedName>
</protein>
<organism evidence="4 5">
    <name type="scientific">Edaphosphingomonas laterariae</name>
    <dbReference type="NCBI Taxonomy" id="861865"/>
    <lineage>
        <taxon>Bacteria</taxon>
        <taxon>Pseudomonadati</taxon>
        <taxon>Pseudomonadota</taxon>
        <taxon>Alphaproteobacteria</taxon>
        <taxon>Sphingomonadales</taxon>
        <taxon>Rhizorhabdaceae</taxon>
        <taxon>Edaphosphingomonas</taxon>
    </lineage>
</organism>
<evidence type="ECO:0000313" key="4">
    <source>
        <dbReference type="EMBL" id="SNS65892.1"/>
    </source>
</evidence>
<dbReference type="Gene3D" id="3.40.50.720">
    <property type="entry name" value="NAD(P)-binding Rossmann-like Domain"/>
    <property type="match status" value="1"/>
</dbReference>
<dbReference type="SUPFAM" id="SSF51735">
    <property type="entry name" value="NAD(P)-binding Rossmann-fold domains"/>
    <property type="match status" value="1"/>
</dbReference>
<evidence type="ECO:0000259" key="3">
    <source>
        <dbReference type="SMART" id="SM00822"/>
    </source>
</evidence>
<evidence type="ECO:0000313" key="5">
    <source>
        <dbReference type="Proteomes" id="UP000198281"/>
    </source>
</evidence>
<dbReference type="PANTHER" id="PTHR24321">
    <property type="entry name" value="DEHYDROGENASES, SHORT CHAIN"/>
    <property type="match status" value="1"/>
</dbReference>
<dbReference type="PROSITE" id="PS00061">
    <property type="entry name" value="ADH_SHORT"/>
    <property type="match status" value="1"/>
</dbReference>
<keyword evidence="2" id="KW-0560">Oxidoreductase</keyword>
<dbReference type="CDD" id="cd05233">
    <property type="entry name" value="SDR_c"/>
    <property type="match status" value="1"/>
</dbReference>
<dbReference type="GO" id="GO:0016491">
    <property type="term" value="F:oxidoreductase activity"/>
    <property type="evidence" value="ECO:0007669"/>
    <property type="project" value="UniProtKB-KW"/>
</dbReference>
<dbReference type="EMBL" id="FZOS01000011">
    <property type="protein sequence ID" value="SNS65892.1"/>
    <property type="molecule type" value="Genomic_DNA"/>
</dbReference>
<keyword evidence="5" id="KW-1185">Reference proteome</keyword>
<feature type="domain" description="Ketoreductase" evidence="3">
    <location>
        <begin position="4"/>
        <end position="189"/>
    </location>
</feature>
<dbReference type="InterPro" id="IPR057326">
    <property type="entry name" value="KR_dom"/>
</dbReference>
<name>A0A239GAZ8_9SPHN</name>
<dbReference type="InterPro" id="IPR002347">
    <property type="entry name" value="SDR_fam"/>
</dbReference>
<dbReference type="FunFam" id="3.40.50.720:FF:000084">
    <property type="entry name" value="Short-chain dehydrogenase reductase"/>
    <property type="match status" value="1"/>
</dbReference>
<reference evidence="5" key="1">
    <citation type="submission" date="2017-06" db="EMBL/GenBank/DDBJ databases">
        <authorList>
            <person name="Varghese N."/>
            <person name="Submissions S."/>
        </authorList>
    </citation>
    <scope>NUCLEOTIDE SEQUENCE [LARGE SCALE GENOMIC DNA]</scope>
    <source>
        <strain evidence="5">LNB2</strain>
    </source>
</reference>
<evidence type="ECO:0000256" key="1">
    <source>
        <dbReference type="ARBA" id="ARBA00006484"/>
    </source>
</evidence>
<gene>
    <name evidence="4" type="ORF">SAMN06295912_11199</name>
</gene>
<sequence length="248" mass="25373">MDHRTAIVTGGGSGIGRAAAIAFAKAGTHVVLADVNRVAGEETAHLIEAAGARAIFTPCDITAADQVEAMVAAGVAAFGRIDHAFNNAGIAPPGRPIADMDEADWDRMIAVNLKGVWLCMKYECRQMLAQGGGAIVNTSSTMGVVSAPGLSAYSASKFGVVGLTKAVAMDYAAQGIRVNAICPGGIGGTAITDDPVHQSHMAQLTQATPMGRLGAPREIADAVVWLCSEGASYMTGQAITIDGGFTVW</sequence>
<dbReference type="InterPro" id="IPR020904">
    <property type="entry name" value="Sc_DH/Rdtase_CS"/>
</dbReference>
<dbReference type="Pfam" id="PF13561">
    <property type="entry name" value="adh_short_C2"/>
    <property type="match status" value="1"/>
</dbReference>
<dbReference type="AlphaFoldDB" id="A0A239GAZ8"/>
<comment type="similarity">
    <text evidence="1">Belongs to the short-chain dehydrogenases/reductases (SDR) family.</text>
</comment>
<dbReference type="PRINTS" id="PR00080">
    <property type="entry name" value="SDRFAMILY"/>
</dbReference>
<evidence type="ECO:0000256" key="2">
    <source>
        <dbReference type="ARBA" id="ARBA00023002"/>
    </source>
</evidence>
<proteinExistence type="inferred from homology"/>
<dbReference type="PANTHER" id="PTHR24321:SF11">
    <property type="entry name" value="BLR0893 PROTEIN"/>
    <property type="match status" value="1"/>
</dbReference>